<evidence type="ECO:0000256" key="3">
    <source>
        <dbReference type="PROSITE-ProRule" id="PRU00221"/>
    </source>
</evidence>
<evidence type="ECO:0000256" key="4">
    <source>
        <dbReference type="SAM" id="Phobius"/>
    </source>
</evidence>
<dbReference type="CDD" id="cd00200">
    <property type="entry name" value="WD40"/>
    <property type="match status" value="1"/>
</dbReference>
<reference evidence="5" key="1">
    <citation type="submission" date="2018-12" db="EMBL/GenBank/DDBJ databases">
        <authorList>
            <person name="Will S."/>
            <person name="Neumann-Schaal M."/>
            <person name="Henke P."/>
        </authorList>
    </citation>
    <scope>NUCLEOTIDE SEQUENCE</scope>
    <source>
        <strain evidence="5">PCC 7102</strain>
    </source>
</reference>
<keyword evidence="1 3" id="KW-0853">WD repeat</keyword>
<dbReference type="InterPro" id="IPR036322">
    <property type="entry name" value="WD40_repeat_dom_sf"/>
</dbReference>
<dbReference type="RefSeq" id="WP_127083314.1">
    <property type="nucleotide sequence ID" value="NZ_RSCL01000012.1"/>
</dbReference>
<keyword evidence="4" id="KW-1133">Transmembrane helix</keyword>
<reference evidence="5" key="2">
    <citation type="journal article" date="2019" name="Genome Biol. Evol.">
        <title>Day and night: Metabolic profiles and evolutionary relationships of six axenic non-marine cyanobacteria.</title>
        <authorList>
            <person name="Will S.E."/>
            <person name="Henke P."/>
            <person name="Boedeker C."/>
            <person name="Huang S."/>
            <person name="Brinkmann H."/>
            <person name="Rohde M."/>
            <person name="Jarek M."/>
            <person name="Friedl T."/>
            <person name="Seufert S."/>
            <person name="Schumacher M."/>
            <person name="Overmann J."/>
            <person name="Neumann-Schaal M."/>
            <person name="Petersen J."/>
        </authorList>
    </citation>
    <scope>NUCLEOTIDE SEQUENCE [LARGE SCALE GENOMIC DNA]</scope>
    <source>
        <strain evidence="5">PCC 7102</strain>
    </source>
</reference>
<sequence>MWAENKNLGSSDYQFFQSSQGLEKREIQRVRELENLELEINLKAERKKLDATDKANKILKAANQKAKRRIRIGSMILTFSLIVVVLAGTWAFKTITETQQAIRLEQEGVDATQLFESQEIEPLVLAMHAGQELQEVIKSGRSLKEYPDNNPQSALKIILDNINEQNQLQGHTNAVRSANFSLDGQHIVTASFDNTARVWDIRGKQLAVLNGHTGAVLNASFSPDGQRIVTASKDNTARVWDIKGNQLVEFNEHKSAVLSASFSPDGQHIVTASRDETARVWDIRGKQLAVLKHDNAVFSANFSHDGKRMVTASNDNTARVWDISGKQLAVLKGHNGAVLSASFS</sequence>
<dbReference type="InterPro" id="IPR015943">
    <property type="entry name" value="WD40/YVTN_repeat-like_dom_sf"/>
</dbReference>
<keyword evidence="4" id="KW-0472">Membrane</keyword>
<dbReference type="InterPro" id="IPR019775">
    <property type="entry name" value="WD40_repeat_CS"/>
</dbReference>
<dbReference type="PROSITE" id="PS00678">
    <property type="entry name" value="WD_REPEATS_1"/>
    <property type="match status" value="4"/>
</dbReference>
<dbReference type="SMART" id="SM00320">
    <property type="entry name" value="WD40"/>
    <property type="match status" value="4"/>
</dbReference>
<dbReference type="PROSITE" id="PS50294">
    <property type="entry name" value="WD_REPEATS_REGION"/>
    <property type="match status" value="4"/>
</dbReference>
<feature type="repeat" description="WD" evidence="3">
    <location>
        <begin position="250"/>
        <end position="291"/>
    </location>
</feature>
<dbReference type="InterPro" id="IPR020472">
    <property type="entry name" value="WD40_PAC1"/>
</dbReference>
<name>A0A433VDC9_9CYAN</name>
<comment type="caution">
    <text evidence="5">The sequence shown here is derived from an EMBL/GenBank/DDBJ whole genome shotgun (WGS) entry which is preliminary data.</text>
</comment>
<evidence type="ECO:0000313" key="6">
    <source>
        <dbReference type="Proteomes" id="UP000271624"/>
    </source>
</evidence>
<keyword evidence="2" id="KW-0677">Repeat</keyword>
<dbReference type="PANTHER" id="PTHR19879:SF9">
    <property type="entry name" value="TRANSCRIPTION INITIATION FACTOR TFIID SUBUNIT 5"/>
    <property type="match status" value="1"/>
</dbReference>
<feature type="repeat" description="WD" evidence="3">
    <location>
        <begin position="209"/>
        <end position="250"/>
    </location>
</feature>
<evidence type="ECO:0000256" key="2">
    <source>
        <dbReference type="ARBA" id="ARBA00022737"/>
    </source>
</evidence>
<dbReference type="OrthoDB" id="462017at2"/>
<evidence type="ECO:0000313" key="5">
    <source>
        <dbReference type="EMBL" id="RUT04073.1"/>
    </source>
</evidence>
<feature type="repeat" description="WD" evidence="3">
    <location>
        <begin position="168"/>
        <end position="209"/>
    </location>
</feature>
<protein>
    <recommendedName>
        <fullName evidence="7">Anaphase-promoting complex subunit 4 WD40 domain-containing protein</fullName>
    </recommendedName>
</protein>
<evidence type="ECO:0008006" key="7">
    <source>
        <dbReference type="Google" id="ProtNLM"/>
    </source>
</evidence>
<dbReference type="Pfam" id="PF00400">
    <property type="entry name" value="WD40"/>
    <property type="match status" value="4"/>
</dbReference>
<proteinExistence type="predicted"/>
<gene>
    <name evidence="5" type="ORF">DSM106972_049870</name>
</gene>
<dbReference type="PANTHER" id="PTHR19879">
    <property type="entry name" value="TRANSCRIPTION INITIATION FACTOR TFIID"/>
    <property type="match status" value="1"/>
</dbReference>
<dbReference type="SUPFAM" id="SSF50978">
    <property type="entry name" value="WD40 repeat-like"/>
    <property type="match status" value="1"/>
</dbReference>
<dbReference type="PROSITE" id="PS50082">
    <property type="entry name" value="WD_REPEATS_2"/>
    <property type="match status" value="4"/>
</dbReference>
<dbReference type="InterPro" id="IPR001680">
    <property type="entry name" value="WD40_rpt"/>
</dbReference>
<keyword evidence="4" id="KW-0812">Transmembrane</keyword>
<feature type="transmembrane region" description="Helical" evidence="4">
    <location>
        <begin position="72"/>
        <end position="92"/>
    </location>
</feature>
<accession>A0A433VDC9</accession>
<dbReference type="Proteomes" id="UP000271624">
    <property type="component" value="Unassembled WGS sequence"/>
</dbReference>
<dbReference type="Gene3D" id="2.130.10.10">
    <property type="entry name" value="YVTN repeat-like/Quinoprotein amine dehydrogenase"/>
    <property type="match status" value="2"/>
</dbReference>
<evidence type="ECO:0000256" key="1">
    <source>
        <dbReference type="ARBA" id="ARBA00022574"/>
    </source>
</evidence>
<dbReference type="PRINTS" id="PR00320">
    <property type="entry name" value="GPROTEINBRPT"/>
</dbReference>
<organism evidence="5 6">
    <name type="scientific">Dulcicalothrix desertica PCC 7102</name>
    <dbReference type="NCBI Taxonomy" id="232991"/>
    <lineage>
        <taxon>Bacteria</taxon>
        <taxon>Bacillati</taxon>
        <taxon>Cyanobacteriota</taxon>
        <taxon>Cyanophyceae</taxon>
        <taxon>Nostocales</taxon>
        <taxon>Calotrichaceae</taxon>
        <taxon>Dulcicalothrix</taxon>
    </lineage>
</organism>
<dbReference type="EMBL" id="RSCL01000012">
    <property type="protein sequence ID" value="RUT04073.1"/>
    <property type="molecule type" value="Genomic_DNA"/>
</dbReference>
<dbReference type="AlphaFoldDB" id="A0A433VDC9"/>
<keyword evidence="6" id="KW-1185">Reference proteome</keyword>
<feature type="repeat" description="WD" evidence="3">
    <location>
        <begin position="290"/>
        <end position="331"/>
    </location>
</feature>